<keyword evidence="2" id="KW-1185">Reference proteome</keyword>
<dbReference type="EMBL" id="JADBGQ010000008">
    <property type="protein sequence ID" value="KAG5385721.1"/>
    <property type="molecule type" value="Genomic_DNA"/>
</dbReference>
<gene>
    <name evidence="1" type="primary">A09g515950.1_BraROA</name>
    <name evidence="1" type="ORF">IGI04_037191</name>
</gene>
<feature type="non-terminal residue" evidence="1">
    <location>
        <position position="1"/>
    </location>
</feature>
<organism evidence="1 2">
    <name type="scientific">Brassica rapa subsp. trilocularis</name>
    <dbReference type="NCBI Taxonomy" id="1813537"/>
    <lineage>
        <taxon>Eukaryota</taxon>
        <taxon>Viridiplantae</taxon>
        <taxon>Streptophyta</taxon>
        <taxon>Embryophyta</taxon>
        <taxon>Tracheophyta</taxon>
        <taxon>Spermatophyta</taxon>
        <taxon>Magnoliopsida</taxon>
        <taxon>eudicotyledons</taxon>
        <taxon>Gunneridae</taxon>
        <taxon>Pentapetalae</taxon>
        <taxon>rosids</taxon>
        <taxon>malvids</taxon>
        <taxon>Brassicales</taxon>
        <taxon>Brassicaceae</taxon>
        <taxon>Brassiceae</taxon>
        <taxon>Brassica</taxon>
    </lineage>
</organism>
<proteinExistence type="predicted"/>
<protein>
    <submittedName>
        <fullName evidence="1">Uncharacterized protein</fullName>
    </submittedName>
</protein>
<evidence type="ECO:0000313" key="1">
    <source>
        <dbReference type="EMBL" id="KAG5385721.1"/>
    </source>
</evidence>
<reference evidence="1 2" key="1">
    <citation type="submission" date="2021-03" db="EMBL/GenBank/DDBJ databases">
        <authorList>
            <person name="King G.J."/>
            <person name="Bancroft I."/>
            <person name="Baten A."/>
            <person name="Bloomfield J."/>
            <person name="Borpatragohain P."/>
            <person name="He Z."/>
            <person name="Irish N."/>
            <person name="Irwin J."/>
            <person name="Liu K."/>
            <person name="Mauleon R.P."/>
            <person name="Moore J."/>
            <person name="Morris R."/>
            <person name="Ostergaard L."/>
            <person name="Wang B."/>
            <person name="Wells R."/>
        </authorList>
    </citation>
    <scope>NUCLEOTIDE SEQUENCE [LARGE SCALE GENOMIC DNA]</scope>
    <source>
        <strain evidence="1">R-o-18</strain>
        <tissue evidence="1">Leaf</tissue>
    </source>
</reference>
<dbReference type="Proteomes" id="UP000823674">
    <property type="component" value="Chromosome A09"/>
</dbReference>
<comment type="caution">
    <text evidence="1">The sequence shown here is derived from an EMBL/GenBank/DDBJ whole genome shotgun (WGS) entry which is preliminary data.</text>
</comment>
<evidence type="ECO:0000313" key="2">
    <source>
        <dbReference type="Proteomes" id="UP000823674"/>
    </source>
</evidence>
<name>A0ABQ7LIX1_BRACM</name>
<accession>A0ABQ7LIX1</accession>
<sequence>RKKRENVERREIYFGGSALGRRVSVRAGAGASRLVRALVPTSSLTVVVVLVLEQQRSRQEAPGGGSGMHVQWWCFPGGGGFRRSTAAGSSFREGSLLQIRLRRLLVMESGGYHSSALPLWIPRFFGKRFLGLSGVTADEILVEDKALRRDDDSQGKKEMVSWVACLGFEVCQSRRRSRDSIDLSDGMTRRSDEQGSRGCLLRWRQGGGDQVEAVTTCDALMEQITPRVEPPP</sequence>